<dbReference type="AlphaFoldDB" id="A0A240EMM4"/>
<accession>A0A240EMM4</accession>
<protein>
    <recommendedName>
        <fullName evidence="3">DUF2780 domain-containing protein</fullName>
    </recommendedName>
</protein>
<evidence type="ECO:0000313" key="1">
    <source>
        <dbReference type="EMBL" id="SNX49947.1"/>
    </source>
</evidence>
<dbReference type="InterPro" id="IPR021302">
    <property type="entry name" value="DUF2780_VcgC/VcgE"/>
</dbReference>
<organism evidence="1 2">
    <name type="scientific">Vibrio thalassae</name>
    <dbReference type="NCBI Taxonomy" id="1243014"/>
    <lineage>
        <taxon>Bacteria</taxon>
        <taxon>Pseudomonadati</taxon>
        <taxon>Pseudomonadota</taxon>
        <taxon>Gammaproteobacteria</taxon>
        <taxon>Vibrionales</taxon>
        <taxon>Vibrionaceae</taxon>
        <taxon>Vibrio</taxon>
    </lineage>
</organism>
<dbReference type="EMBL" id="OANU01000085">
    <property type="protein sequence ID" value="SNX49947.1"/>
    <property type="molecule type" value="Genomic_DNA"/>
</dbReference>
<evidence type="ECO:0000313" key="2">
    <source>
        <dbReference type="Proteomes" id="UP000219336"/>
    </source>
</evidence>
<name>A0A240EMM4_9VIBR</name>
<gene>
    <name evidence="1" type="ORF">VTH8203_03595</name>
</gene>
<evidence type="ECO:0008006" key="3">
    <source>
        <dbReference type="Google" id="ProtNLM"/>
    </source>
</evidence>
<keyword evidence="2" id="KW-1185">Reference proteome</keyword>
<sequence>MSPQQATTGAGALLSFAQTQLSSRQKSELNSLIPGLSTLTGSGLLSSVENMESVKNAFASVGLDPALISQFAPVILNYLGTQGASSGLMSSLSSLWQ</sequence>
<dbReference type="Pfam" id="PF11075">
    <property type="entry name" value="DUF2780"/>
    <property type="match status" value="1"/>
</dbReference>
<dbReference type="Proteomes" id="UP000219336">
    <property type="component" value="Unassembled WGS sequence"/>
</dbReference>
<proteinExistence type="predicted"/>
<reference evidence="2" key="1">
    <citation type="submission" date="2016-06" db="EMBL/GenBank/DDBJ databases">
        <authorList>
            <person name="Rodrigo-Torres L."/>
            <person name="Arahal R.D."/>
            <person name="Lucena T."/>
        </authorList>
    </citation>
    <scope>NUCLEOTIDE SEQUENCE [LARGE SCALE GENOMIC DNA]</scope>
    <source>
        <strain evidence="2">CECT8203</strain>
    </source>
</reference>
<dbReference type="OrthoDB" id="8546843at2"/>